<dbReference type="Gene3D" id="3.10.20.10">
    <property type="match status" value="1"/>
</dbReference>
<keyword evidence="2 3" id="KW-0501">Molybdenum cofactor biosynthesis</keyword>
<keyword evidence="1 3" id="KW-0963">Cytoplasm</keyword>
<comment type="similarity">
    <text evidence="3">Belongs to the FdhD family.</text>
</comment>
<dbReference type="SUPFAM" id="SSF53927">
    <property type="entry name" value="Cytidine deaminase-like"/>
    <property type="match status" value="1"/>
</dbReference>
<keyword evidence="5" id="KW-1185">Reference proteome</keyword>
<dbReference type="HAMAP" id="MF_00187">
    <property type="entry name" value="FdhD"/>
    <property type="match status" value="1"/>
</dbReference>
<dbReference type="AlphaFoldDB" id="A0A931HSR0"/>
<feature type="binding site" evidence="3">
    <location>
        <begin position="243"/>
        <end position="248"/>
    </location>
    <ligand>
        <name>Mo-bis(molybdopterin guanine dinucleotide)</name>
        <dbReference type="ChEBI" id="CHEBI:60539"/>
    </ligand>
</feature>
<evidence type="ECO:0000313" key="5">
    <source>
        <dbReference type="Proteomes" id="UP000614490"/>
    </source>
</evidence>
<dbReference type="PANTHER" id="PTHR30592">
    <property type="entry name" value="FORMATE DEHYDROGENASE"/>
    <property type="match status" value="1"/>
</dbReference>
<dbReference type="PANTHER" id="PTHR30592:SF1">
    <property type="entry name" value="SULFUR CARRIER PROTEIN FDHD"/>
    <property type="match status" value="1"/>
</dbReference>
<comment type="subcellular location">
    <subcellularLocation>
        <location evidence="3">Cytoplasm</location>
    </subcellularLocation>
</comment>
<dbReference type="EMBL" id="JADZSC010000001">
    <property type="protein sequence ID" value="MBH0228892.1"/>
    <property type="molecule type" value="Genomic_DNA"/>
</dbReference>
<dbReference type="GO" id="GO:0097163">
    <property type="term" value="F:sulfur carrier activity"/>
    <property type="evidence" value="ECO:0007669"/>
    <property type="project" value="UniProtKB-UniRule"/>
</dbReference>
<gene>
    <name evidence="3 4" type="primary">fdhD</name>
    <name evidence="4" type="ORF">H0267_01590</name>
</gene>
<sequence>MKRGTRPWKMVRVEDKHFYEEEDEVAEEYPLTIVINGEEFATMVCTPMDLKELVVGFIASEGVIRTVHDLKDLTIDEDRGFAYVETKKDLKLKEFNTKRWIGSCCGKSRSFYFQNDASTARTVMDIYKICPDECMRVMAEFQNQSQMFKQTGGVHQAALAGGGEISVQFADIGRHNALDKLFGYLLLNNVENKKRIVIFSGRISSEVLLKVSKMRVGCLLSKSAPTNLALELARDLNITAVGFVRGNRMNIYTHPERIDLTEKGGADRERKGS</sequence>
<evidence type="ECO:0000256" key="3">
    <source>
        <dbReference type="HAMAP-Rule" id="MF_00187"/>
    </source>
</evidence>
<dbReference type="Proteomes" id="UP000614490">
    <property type="component" value="Unassembled WGS sequence"/>
</dbReference>
<dbReference type="GO" id="GO:0005737">
    <property type="term" value="C:cytoplasm"/>
    <property type="evidence" value="ECO:0007669"/>
    <property type="project" value="UniProtKB-SubCell"/>
</dbReference>
<dbReference type="Pfam" id="PF02634">
    <property type="entry name" value="FdhD-NarQ"/>
    <property type="match status" value="1"/>
</dbReference>
<dbReference type="GO" id="GO:0006777">
    <property type="term" value="P:Mo-molybdopterin cofactor biosynthetic process"/>
    <property type="evidence" value="ECO:0007669"/>
    <property type="project" value="UniProtKB-UniRule"/>
</dbReference>
<dbReference type="InterPro" id="IPR003786">
    <property type="entry name" value="FdhD"/>
</dbReference>
<dbReference type="GO" id="GO:0016783">
    <property type="term" value="F:sulfurtransferase activity"/>
    <property type="evidence" value="ECO:0007669"/>
    <property type="project" value="InterPro"/>
</dbReference>
<protein>
    <recommendedName>
        <fullName evidence="3">Sulfur carrier protein FdhD</fullName>
    </recommendedName>
</protein>
<dbReference type="Gene3D" id="3.40.140.10">
    <property type="entry name" value="Cytidine Deaminase, domain 2"/>
    <property type="match status" value="1"/>
</dbReference>
<feature type="active site" description="Cysteine persulfide intermediate" evidence="3">
    <location>
        <position position="105"/>
    </location>
</feature>
<proteinExistence type="inferred from homology"/>
<name>A0A931HSR0_9BACI</name>
<comment type="caution">
    <text evidence="4">The sequence shown here is derived from an EMBL/GenBank/DDBJ whole genome shotgun (WGS) entry which is preliminary data.</text>
</comment>
<evidence type="ECO:0000256" key="2">
    <source>
        <dbReference type="ARBA" id="ARBA00023150"/>
    </source>
</evidence>
<comment type="function">
    <text evidence="3">Required for formate dehydrogenase (FDH) activity. Acts as a sulfur carrier protein that transfers sulfur from IscS to the molybdenum cofactor prior to its insertion into FDH.</text>
</comment>
<accession>A0A931HSR0</accession>
<dbReference type="RefSeq" id="WP_197315535.1">
    <property type="nucleotide sequence ID" value="NZ_JADZSC010000001.1"/>
</dbReference>
<dbReference type="InterPro" id="IPR016193">
    <property type="entry name" value="Cytidine_deaminase-like"/>
</dbReference>
<dbReference type="NCBIfam" id="TIGR00129">
    <property type="entry name" value="fdhD_narQ"/>
    <property type="match status" value="1"/>
</dbReference>
<evidence type="ECO:0000256" key="1">
    <source>
        <dbReference type="ARBA" id="ARBA00022490"/>
    </source>
</evidence>
<organism evidence="4 5">
    <name type="scientific">Halobacillus yeomjeoni</name>
    <dbReference type="NCBI Taxonomy" id="311194"/>
    <lineage>
        <taxon>Bacteria</taxon>
        <taxon>Bacillati</taxon>
        <taxon>Bacillota</taxon>
        <taxon>Bacilli</taxon>
        <taxon>Bacillales</taxon>
        <taxon>Bacillaceae</taxon>
        <taxon>Halobacillus</taxon>
    </lineage>
</organism>
<reference evidence="4 5" key="1">
    <citation type="journal article" date="2005" name="Int. J. Syst. Evol. Microbiol.">
        <title>Halobacillus yeomjeoni sp. nov., isolated from a marine solar saltern in Korea.</title>
        <authorList>
            <person name="Yoon J.H."/>
            <person name="Kang S.J."/>
            <person name="Lee C.H."/>
            <person name="Oh H.W."/>
            <person name="Oh T.K."/>
        </authorList>
    </citation>
    <scope>NUCLEOTIDE SEQUENCE [LARGE SCALE GENOMIC DNA]</scope>
    <source>
        <strain evidence="4 5">KCTC 3957</strain>
    </source>
</reference>
<dbReference type="PIRSF" id="PIRSF015626">
    <property type="entry name" value="FdhD"/>
    <property type="match status" value="1"/>
</dbReference>
<evidence type="ECO:0000313" key="4">
    <source>
        <dbReference type="EMBL" id="MBH0228892.1"/>
    </source>
</evidence>